<evidence type="ECO:0000313" key="2">
    <source>
        <dbReference type="Proteomes" id="UP000464507"/>
    </source>
</evidence>
<organism evidence="1 2">
    <name type="scientific">Marisediminicola antarctica</name>
    <dbReference type="NCBI Taxonomy" id="674079"/>
    <lineage>
        <taxon>Bacteria</taxon>
        <taxon>Bacillati</taxon>
        <taxon>Actinomycetota</taxon>
        <taxon>Actinomycetes</taxon>
        <taxon>Micrococcales</taxon>
        <taxon>Microbacteriaceae</taxon>
        <taxon>Marisediminicola</taxon>
    </lineage>
</organism>
<dbReference type="Proteomes" id="UP000464507">
    <property type="component" value="Chromosome"/>
</dbReference>
<name>A0A7L5ANU4_9MICO</name>
<proteinExistence type="predicted"/>
<keyword evidence="2" id="KW-1185">Reference proteome</keyword>
<dbReference type="EMBL" id="CP017146">
    <property type="protein sequence ID" value="QHO70781.1"/>
    <property type="molecule type" value="Genomic_DNA"/>
</dbReference>
<protein>
    <submittedName>
        <fullName evidence="1">Uncharacterized protein</fullName>
    </submittedName>
</protein>
<evidence type="ECO:0000313" key="1">
    <source>
        <dbReference type="EMBL" id="QHO70781.1"/>
    </source>
</evidence>
<sequence length="166" mass="18151">MTGDWFGDLKNEQDAQQRVLDAEVNLIKSEGTPPDFRYKCTHRDSGSCVLAEVYVLGDSHVAYLRRYTLPKSVNESRSSASGRSANTEDGQNHWRARVVDLDSLAGPRDQLSELTPGLGAVRLTVQCRHVSADLDPGAMILDAVGPEDHRRVGAGPVASCQYLREG</sequence>
<dbReference type="AlphaFoldDB" id="A0A7L5ANU4"/>
<dbReference type="KEGG" id="mant:BHD05_15125"/>
<reference evidence="1 2" key="1">
    <citation type="submission" date="2016-09" db="EMBL/GenBank/DDBJ databases">
        <title>Complete genome sequence of microbes from the polar regions.</title>
        <authorList>
            <person name="Liao L."/>
            <person name="Chen B."/>
        </authorList>
    </citation>
    <scope>NUCLEOTIDE SEQUENCE [LARGE SCALE GENOMIC DNA]</scope>
    <source>
        <strain evidence="1 2">ZS314</strain>
    </source>
</reference>
<gene>
    <name evidence="1" type="ORF">BHD05_15125</name>
</gene>
<accession>A0A7L5ANU4</accession>